<dbReference type="AlphaFoldDB" id="A0A0F9D9U8"/>
<accession>A0A0F9D9U8</accession>
<protein>
    <submittedName>
        <fullName evidence="1">Uncharacterized protein</fullName>
    </submittedName>
</protein>
<name>A0A0F9D9U8_9ZZZZ</name>
<organism evidence="1">
    <name type="scientific">marine sediment metagenome</name>
    <dbReference type="NCBI Taxonomy" id="412755"/>
    <lineage>
        <taxon>unclassified sequences</taxon>
        <taxon>metagenomes</taxon>
        <taxon>ecological metagenomes</taxon>
    </lineage>
</organism>
<reference evidence="1" key="1">
    <citation type="journal article" date="2015" name="Nature">
        <title>Complex archaea that bridge the gap between prokaryotes and eukaryotes.</title>
        <authorList>
            <person name="Spang A."/>
            <person name="Saw J.H."/>
            <person name="Jorgensen S.L."/>
            <person name="Zaremba-Niedzwiedzka K."/>
            <person name="Martijn J."/>
            <person name="Lind A.E."/>
            <person name="van Eijk R."/>
            <person name="Schleper C."/>
            <person name="Guy L."/>
            <person name="Ettema T.J."/>
        </authorList>
    </citation>
    <scope>NUCLEOTIDE SEQUENCE</scope>
</reference>
<evidence type="ECO:0000313" key="1">
    <source>
        <dbReference type="EMBL" id="KKL58458.1"/>
    </source>
</evidence>
<sequence length="127" mass="14304">MDSVEAKGMLEFEKVEHTPKKETGYVSSVNDQFILIKFDVPLNKLGWDNTPAEACPHEDVKALPHQYAGWFTDPSGTPDDPKSFIDAMTRCALPSKEVERRMDQLGIALKIKVHQKSKGFPTKIFGR</sequence>
<comment type="caution">
    <text evidence="1">The sequence shown here is derived from an EMBL/GenBank/DDBJ whole genome shotgun (WGS) entry which is preliminary data.</text>
</comment>
<gene>
    <name evidence="1" type="ORF">LCGC14_2225180</name>
</gene>
<dbReference type="EMBL" id="LAZR01029818">
    <property type="protein sequence ID" value="KKL58458.1"/>
    <property type="molecule type" value="Genomic_DNA"/>
</dbReference>
<proteinExistence type="predicted"/>